<dbReference type="OrthoDB" id="9804006at2"/>
<sequence>MEEIQLYLEEAKSLMDKSVKHTVAELVKIRAGKAMPNFLDGIMVSYYGNPTPLQQVASITTPDARTLAIKPWEQKLIPEIEKAIINSDLGLNPQNNGEMVLLTVPPLTEERRKTLVKQVKNECENGKISIRTIRKDTNVGLKKLQKEGASEDEVKRAEDTVQKMTDQHSTKIDELFSKKEEEIMKI</sequence>
<feature type="region of interest" description="Disordered" evidence="7">
    <location>
        <begin position="146"/>
        <end position="169"/>
    </location>
</feature>
<evidence type="ECO:0000256" key="2">
    <source>
        <dbReference type="ARBA" id="ARBA00005912"/>
    </source>
</evidence>
<feature type="domain" description="Ribosome recycling factor" evidence="8">
    <location>
        <begin position="24"/>
        <end position="184"/>
    </location>
</feature>
<evidence type="ECO:0000256" key="7">
    <source>
        <dbReference type="SAM" id="MobiDB-lite"/>
    </source>
</evidence>
<accession>A0A0H4PBU1</accession>
<protein>
    <recommendedName>
        <fullName evidence="6">Ribosome-recycling factor</fullName>
        <shortName evidence="6">RRF</shortName>
    </recommendedName>
    <alternativeName>
        <fullName evidence="6">Ribosome-releasing factor</fullName>
    </alternativeName>
</protein>
<dbReference type="Proteomes" id="UP000036520">
    <property type="component" value="Chromosome"/>
</dbReference>
<dbReference type="SUPFAM" id="SSF55194">
    <property type="entry name" value="Ribosome recycling factor, RRF"/>
    <property type="match status" value="1"/>
</dbReference>
<evidence type="ECO:0000313" key="9">
    <source>
        <dbReference type="EMBL" id="AKP51911.1"/>
    </source>
</evidence>
<dbReference type="PANTHER" id="PTHR20982">
    <property type="entry name" value="RIBOSOME RECYCLING FACTOR"/>
    <property type="match status" value="1"/>
</dbReference>
<dbReference type="FunFam" id="1.10.132.20:FF:000001">
    <property type="entry name" value="Ribosome-recycling factor"/>
    <property type="match status" value="1"/>
</dbReference>
<keyword evidence="4 6" id="KW-0648">Protein biosynthesis</keyword>
<keyword evidence="10" id="KW-1185">Reference proteome</keyword>
<comment type="similarity">
    <text evidence="2 6">Belongs to the RRF family.</text>
</comment>
<dbReference type="InterPro" id="IPR036191">
    <property type="entry name" value="RRF_sf"/>
</dbReference>
<evidence type="ECO:0000256" key="4">
    <source>
        <dbReference type="ARBA" id="ARBA00022917"/>
    </source>
</evidence>
<comment type="function">
    <text evidence="5 6">Responsible for the release of ribosomes from messenger RNA at the termination of protein biosynthesis. May increase the efficiency of translation by recycling ribosomes from one round of translation to another.</text>
</comment>
<dbReference type="InterPro" id="IPR023584">
    <property type="entry name" value="Ribosome_recyc_fac_dom"/>
</dbReference>
<evidence type="ECO:0000259" key="8">
    <source>
        <dbReference type="Pfam" id="PF01765"/>
    </source>
</evidence>
<evidence type="ECO:0000256" key="6">
    <source>
        <dbReference type="HAMAP-Rule" id="MF_00040"/>
    </source>
</evidence>
<dbReference type="HAMAP" id="MF_00040">
    <property type="entry name" value="RRF"/>
    <property type="match status" value="1"/>
</dbReference>
<evidence type="ECO:0000256" key="3">
    <source>
        <dbReference type="ARBA" id="ARBA00022490"/>
    </source>
</evidence>
<dbReference type="PANTHER" id="PTHR20982:SF3">
    <property type="entry name" value="MITOCHONDRIAL RIBOSOME RECYCLING FACTOR PSEUDO 1"/>
    <property type="match status" value="1"/>
</dbReference>
<dbReference type="Gene3D" id="3.30.1360.40">
    <property type="match status" value="1"/>
</dbReference>
<dbReference type="InterPro" id="IPR002661">
    <property type="entry name" value="Ribosome_recyc_fac"/>
</dbReference>
<dbReference type="CDD" id="cd00520">
    <property type="entry name" value="RRF"/>
    <property type="match status" value="1"/>
</dbReference>
<dbReference type="EMBL" id="CP012040">
    <property type="protein sequence ID" value="AKP51911.1"/>
    <property type="molecule type" value="Genomic_DNA"/>
</dbReference>
<dbReference type="FunFam" id="3.30.1360.40:FF:000001">
    <property type="entry name" value="Ribosome-recycling factor"/>
    <property type="match status" value="1"/>
</dbReference>
<dbReference type="KEGG" id="camu:CA2015_2500"/>
<dbReference type="Pfam" id="PF01765">
    <property type="entry name" value="RRF"/>
    <property type="match status" value="1"/>
</dbReference>
<comment type="subcellular location">
    <subcellularLocation>
        <location evidence="1 6">Cytoplasm</location>
    </subcellularLocation>
</comment>
<reference evidence="9 10" key="1">
    <citation type="submission" date="2015-07" db="EMBL/GenBank/DDBJ databases">
        <authorList>
            <person name="Kim K.M."/>
        </authorList>
    </citation>
    <scope>NUCLEOTIDE SEQUENCE [LARGE SCALE GENOMIC DNA]</scope>
    <source>
        <strain evidence="9 10">KCTC 12363</strain>
    </source>
</reference>
<evidence type="ECO:0000313" key="10">
    <source>
        <dbReference type="Proteomes" id="UP000036520"/>
    </source>
</evidence>
<gene>
    <name evidence="6" type="primary">frr</name>
    <name evidence="9" type="ORF">CA2015_2500</name>
</gene>
<dbReference type="GO" id="GO:0005737">
    <property type="term" value="C:cytoplasm"/>
    <property type="evidence" value="ECO:0007669"/>
    <property type="project" value="UniProtKB-SubCell"/>
</dbReference>
<name>A0A0H4PBU1_9BACT</name>
<proteinExistence type="inferred from homology"/>
<dbReference type="GO" id="GO:0043023">
    <property type="term" value="F:ribosomal large subunit binding"/>
    <property type="evidence" value="ECO:0007669"/>
    <property type="project" value="TreeGrafter"/>
</dbReference>
<evidence type="ECO:0000256" key="5">
    <source>
        <dbReference type="ARBA" id="ARBA00025050"/>
    </source>
</evidence>
<organism evidence="9 10">
    <name type="scientific">Cyclobacterium amurskyense</name>
    <dbReference type="NCBI Taxonomy" id="320787"/>
    <lineage>
        <taxon>Bacteria</taxon>
        <taxon>Pseudomonadati</taxon>
        <taxon>Bacteroidota</taxon>
        <taxon>Cytophagia</taxon>
        <taxon>Cytophagales</taxon>
        <taxon>Cyclobacteriaceae</taxon>
        <taxon>Cyclobacterium</taxon>
    </lineage>
</organism>
<dbReference type="PATRIC" id="fig|320787.5.peg.2741"/>
<dbReference type="GO" id="GO:0006415">
    <property type="term" value="P:translational termination"/>
    <property type="evidence" value="ECO:0007669"/>
    <property type="project" value="UniProtKB-UniRule"/>
</dbReference>
<dbReference type="STRING" id="320787.CA2015_2500"/>
<dbReference type="NCBIfam" id="TIGR00496">
    <property type="entry name" value="frr"/>
    <property type="match status" value="1"/>
</dbReference>
<keyword evidence="3 6" id="KW-0963">Cytoplasm</keyword>
<dbReference type="AlphaFoldDB" id="A0A0H4PBU1"/>
<dbReference type="Gene3D" id="1.10.132.20">
    <property type="entry name" value="Ribosome-recycling factor"/>
    <property type="match status" value="1"/>
</dbReference>
<dbReference type="RefSeq" id="WP_048642206.1">
    <property type="nucleotide sequence ID" value="NZ_CAXBGM010000004.1"/>
</dbReference>
<evidence type="ECO:0000256" key="1">
    <source>
        <dbReference type="ARBA" id="ARBA00004496"/>
    </source>
</evidence>